<reference evidence="1 2" key="1">
    <citation type="submission" date="2019-08" db="EMBL/GenBank/DDBJ databases">
        <title>Selenomonas sp. mPRGC5 and Selenomonas sp. mPRGC8 isolated from ruminal fluid of dairy goat (Capra hircus).</title>
        <authorList>
            <person name="Poothong S."/>
            <person name="Nuengjamnong C."/>
            <person name="Tanasupawat S."/>
        </authorList>
    </citation>
    <scope>NUCLEOTIDE SEQUENCE [LARGE SCALE GENOMIC DNA]</scope>
    <source>
        <strain evidence="2">mPRGC5</strain>
    </source>
</reference>
<evidence type="ECO:0000313" key="1">
    <source>
        <dbReference type="EMBL" id="TYZ24053.1"/>
    </source>
</evidence>
<dbReference type="EMBL" id="VTOY01000002">
    <property type="protein sequence ID" value="TYZ24053.1"/>
    <property type="molecule type" value="Genomic_DNA"/>
</dbReference>
<keyword evidence="1" id="KW-0396">Initiation factor</keyword>
<dbReference type="SUPFAM" id="SSF52540">
    <property type="entry name" value="P-loop containing nucleoside triphosphate hydrolases"/>
    <property type="match status" value="1"/>
</dbReference>
<comment type="caution">
    <text evidence="1">The sequence shown here is derived from an EMBL/GenBank/DDBJ whole genome shotgun (WGS) entry which is preliminary data.</text>
</comment>
<dbReference type="AlphaFoldDB" id="A0A5D6W6Z7"/>
<dbReference type="OrthoDB" id="1957089at2"/>
<keyword evidence="1" id="KW-0648">Protein biosynthesis</keyword>
<gene>
    <name evidence="1" type="ORF">FZ040_04875</name>
</gene>
<dbReference type="GO" id="GO:0003743">
    <property type="term" value="F:translation initiation factor activity"/>
    <property type="evidence" value="ECO:0007669"/>
    <property type="project" value="UniProtKB-KW"/>
</dbReference>
<accession>A0A5D6W6Z7</accession>
<evidence type="ECO:0000313" key="2">
    <source>
        <dbReference type="Proteomes" id="UP000323646"/>
    </source>
</evidence>
<organism evidence="1 2">
    <name type="scientific">Selenomonas ruminis</name>
    <dbReference type="NCBI Taxonomy" id="2593411"/>
    <lineage>
        <taxon>Bacteria</taxon>
        <taxon>Bacillati</taxon>
        <taxon>Bacillota</taxon>
        <taxon>Negativicutes</taxon>
        <taxon>Selenomonadales</taxon>
        <taxon>Selenomonadaceae</taxon>
        <taxon>Selenomonas</taxon>
    </lineage>
</organism>
<name>A0A5D6W6Z7_9FIRM</name>
<dbReference type="RefSeq" id="WP_149170966.1">
    <property type="nucleotide sequence ID" value="NZ_VTOY01000002.1"/>
</dbReference>
<proteinExistence type="predicted"/>
<dbReference type="InterPro" id="IPR027417">
    <property type="entry name" value="P-loop_NTPase"/>
</dbReference>
<keyword evidence="2" id="KW-1185">Reference proteome</keyword>
<sequence length="323" mass="37030">MRGSYDVVINSRRLQYKFTIRRNITVIRGQSATGKTTLVEMIRDCNENGIDSGITIKCDKECVVLSGRKWERDIAELENSIVFIDEGHNFVLSQEFAEAIKKTSNYYVIVTRERLENIPYSVDEIYGIRNSGKYGKLQASYHEFYRLYENIPMGQPKPIKKLLTEDSRAGYQFFSEVGTDKGVTCASAGGKSNVAAAIMACHEPVLVVADGAAFGPEMERITELMKLRDGIYLYLPESFEWLILQSGLITKENLTDILATPYDYIDSEKYFSWEQFFTTILQDSTRGTLYQYVKNKLNPVYLHEANKMKILAVMKPLMNRWGW</sequence>
<protein>
    <submittedName>
        <fullName evidence="1">Translation initiation factor 2</fullName>
    </submittedName>
</protein>
<dbReference type="Proteomes" id="UP000323646">
    <property type="component" value="Unassembled WGS sequence"/>
</dbReference>